<feature type="non-terminal residue" evidence="1">
    <location>
        <position position="80"/>
    </location>
</feature>
<dbReference type="RefSeq" id="WP_212531685.1">
    <property type="nucleotide sequence ID" value="NZ_JAGSOG010000188.1"/>
</dbReference>
<gene>
    <name evidence="1" type="ORF">KDL01_28330</name>
</gene>
<dbReference type="EMBL" id="JAGSOG010000188">
    <property type="protein sequence ID" value="MBR7837218.1"/>
    <property type="molecule type" value="Genomic_DNA"/>
</dbReference>
<organism evidence="1 2">
    <name type="scientific">Actinospica durhamensis</name>
    <dbReference type="NCBI Taxonomy" id="1508375"/>
    <lineage>
        <taxon>Bacteria</taxon>
        <taxon>Bacillati</taxon>
        <taxon>Actinomycetota</taxon>
        <taxon>Actinomycetes</taxon>
        <taxon>Catenulisporales</taxon>
        <taxon>Actinospicaceae</taxon>
        <taxon>Actinospica</taxon>
    </lineage>
</organism>
<reference evidence="1" key="1">
    <citation type="submission" date="2021-04" db="EMBL/GenBank/DDBJ databases">
        <title>Genome based classification of Actinospica acidithermotolerans sp. nov., an actinobacterium isolated from an Indonesian hot spring.</title>
        <authorList>
            <person name="Kusuma A.B."/>
            <person name="Putra K.E."/>
            <person name="Nafisah S."/>
            <person name="Loh J."/>
            <person name="Nouioui I."/>
            <person name="Goodfellow M."/>
        </authorList>
    </citation>
    <scope>NUCLEOTIDE SEQUENCE</scope>
    <source>
        <strain evidence="1">CSCA 57</strain>
    </source>
</reference>
<protein>
    <submittedName>
        <fullName evidence="1">Uncharacterized protein</fullName>
    </submittedName>
</protein>
<accession>A0A941EU03</accession>
<name>A0A941EU03_9ACTN</name>
<dbReference type="Proteomes" id="UP000675781">
    <property type="component" value="Unassembled WGS sequence"/>
</dbReference>
<evidence type="ECO:0000313" key="2">
    <source>
        <dbReference type="Proteomes" id="UP000675781"/>
    </source>
</evidence>
<proteinExistence type="predicted"/>
<sequence>MSEGAVAAGGDSSAAIGGDVSIRASSGGVAALRIDHLHLHQPPEQPFTHSAYAKQVERIAPTRLIGRETELAELAAFAVL</sequence>
<dbReference type="AlphaFoldDB" id="A0A941EU03"/>
<comment type="caution">
    <text evidence="1">The sequence shown here is derived from an EMBL/GenBank/DDBJ whole genome shotgun (WGS) entry which is preliminary data.</text>
</comment>
<evidence type="ECO:0000313" key="1">
    <source>
        <dbReference type="EMBL" id="MBR7837218.1"/>
    </source>
</evidence>
<keyword evidence="2" id="KW-1185">Reference proteome</keyword>